<organism evidence="2 3">
    <name type="scientific">Streptomyces flaveolus</name>
    <dbReference type="NCBI Taxonomy" id="67297"/>
    <lineage>
        <taxon>Bacteria</taxon>
        <taxon>Bacillati</taxon>
        <taxon>Actinomycetota</taxon>
        <taxon>Actinomycetes</taxon>
        <taxon>Kitasatosporales</taxon>
        <taxon>Streptomycetaceae</taxon>
        <taxon>Streptomyces</taxon>
    </lineage>
</organism>
<name>A0ABV3ALS0_9ACTN</name>
<evidence type="ECO:0000313" key="3">
    <source>
        <dbReference type="Proteomes" id="UP001551011"/>
    </source>
</evidence>
<evidence type="ECO:0000313" key="2">
    <source>
        <dbReference type="EMBL" id="MEU5712907.1"/>
    </source>
</evidence>
<protein>
    <submittedName>
        <fullName evidence="2">Uncharacterized protein</fullName>
    </submittedName>
</protein>
<evidence type="ECO:0000256" key="1">
    <source>
        <dbReference type="SAM" id="MobiDB-lite"/>
    </source>
</evidence>
<accession>A0ABV3ALS0</accession>
<sequence>MDASDHLADFSSRRPGPGGDGLKPEITAPGVGILAARVQTCLEGRGRHGVLLGQPRRGRPLSTICLTRQVCVTSVTCRLR</sequence>
<gene>
    <name evidence="2" type="ORF">AB0H04_39830</name>
</gene>
<feature type="region of interest" description="Disordered" evidence="1">
    <location>
        <begin position="1"/>
        <end position="26"/>
    </location>
</feature>
<reference evidence="2 3" key="1">
    <citation type="submission" date="2024-06" db="EMBL/GenBank/DDBJ databases">
        <title>The Natural Products Discovery Center: Release of the First 8490 Sequenced Strains for Exploring Actinobacteria Biosynthetic Diversity.</title>
        <authorList>
            <person name="Kalkreuter E."/>
            <person name="Kautsar S.A."/>
            <person name="Yang D."/>
            <person name="Bader C.D."/>
            <person name="Teijaro C.N."/>
            <person name="Fluegel L."/>
            <person name="Davis C.M."/>
            <person name="Simpson J.R."/>
            <person name="Lauterbach L."/>
            <person name="Steele A.D."/>
            <person name="Gui C."/>
            <person name="Meng S."/>
            <person name="Li G."/>
            <person name="Viehrig K."/>
            <person name="Ye F."/>
            <person name="Su P."/>
            <person name="Kiefer A.F."/>
            <person name="Nichols A."/>
            <person name="Cepeda A.J."/>
            <person name="Yan W."/>
            <person name="Fan B."/>
            <person name="Jiang Y."/>
            <person name="Adhikari A."/>
            <person name="Zheng C.-J."/>
            <person name="Schuster L."/>
            <person name="Cowan T.M."/>
            <person name="Smanski M.J."/>
            <person name="Chevrette M.G."/>
            <person name="De Carvalho L.P.S."/>
            <person name="Shen B."/>
        </authorList>
    </citation>
    <scope>NUCLEOTIDE SEQUENCE [LARGE SCALE GENOMIC DNA]</scope>
    <source>
        <strain evidence="2 3">NPDC020594</strain>
    </source>
</reference>
<dbReference type="RefSeq" id="WP_267885035.1">
    <property type="nucleotide sequence ID" value="NZ_JBFAEG010000042.1"/>
</dbReference>
<dbReference type="EMBL" id="JBFAEG010000042">
    <property type="protein sequence ID" value="MEU5712907.1"/>
    <property type="molecule type" value="Genomic_DNA"/>
</dbReference>
<comment type="caution">
    <text evidence="2">The sequence shown here is derived from an EMBL/GenBank/DDBJ whole genome shotgun (WGS) entry which is preliminary data.</text>
</comment>
<dbReference type="Proteomes" id="UP001551011">
    <property type="component" value="Unassembled WGS sequence"/>
</dbReference>
<dbReference type="InterPro" id="IPR036852">
    <property type="entry name" value="Peptidase_S8/S53_dom_sf"/>
</dbReference>
<keyword evidence="3" id="KW-1185">Reference proteome</keyword>
<proteinExistence type="predicted"/>
<dbReference type="SUPFAM" id="SSF52743">
    <property type="entry name" value="Subtilisin-like"/>
    <property type="match status" value="1"/>
</dbReference>
<feature type="compositionally biased region" description="Basic and acidic residues" evidence="1">
    <location>
        <begin position="1"/>
        <end position="12"/>
    </location>
</feature>
<dbReference type="Gene3D" id="3.40.50.200">
    <property type="entry name" value="Peptidase S8/S53 domain"/>
    <property type="match status" value="1"/>
</dbReference>